<evidence type="ECO:0000256" key="1">
    <source>
        <dbReference type="SAM" id="MobiDB-lite"/>
    </source>
</evidence>
<name>A0A4Y2B0X7_ARAVE</name>
<dbReference type="Proteomes" id="UP000499080">
    <property type="component" value="Unassembled WGS sequence"/>
</dbReference>
<dbReference type="EMBL" id="BGPR01000040">
    <property type="protein sequence ID" value="GBL84995.1"/>
    <property type="molecule type" value="Genomic_DNA"/>
</dbReference>
<gene>
    <name evidence="2" type="ORF">AVEN_42241_1</name>
</gene>
<protein>
    <submittedName>
        <fullName evidence="2">Uncharacterized protein</fullName>
    </submittedName>
</protein>
<evidence type="ECO:0000313" key="3">
    <source>
        <dbReference type="Proteomes" id="UP000499080"/>
    </source>
</evidence>
<comment type="caution">
    <text evidence="2">The sequence shown here is derived from an EMBL/GenBank/DDBJ whole genome shotgun (WGS) entry which is preliminary data.</text>
</comment>
<dbReference type="OrthoDB" id="10395403at2759"/>
<proteinExistence type="predicted"/>
<sequence>MKDKNKKLKEEEQEEKTTRVGGGRKYRLVWLPRGGWGSPPDVKEDPPIHHIVQDPEGCISSGSRILWGSERQSLAR</sequence>
<evidence type="ECO:0000313" key="2">
    <source>
        <dbReference type="EMBL" id="GBL84995.1"/>
    </source>
</evidence>
<organism evidence="2 3">
    <name type="scientific">Araneus ventricosus</name>
    <name type="common">Orbweaver spider</name>
    <name type="synonym">Epeira ventricosa</name>
    <dbReference type="NCBI Taxonomy" id="182803"/>
    <lineage>
        <taxon>Eukaryota</taxon>
        <taxon>Metazoa</taxon>
        <taxon>Ecdysozoa</taxon>
        <taxon>Arthropoda</taxon>
        <taxon>Chelicerata</taxon>
        <taxon>Arachnida</taxon>
        <taxon>Araneae</taxon>
        <taxon>Araneomorphae</taxon>
        <taxon>Entelegynae</taxon>
        <taxon>Araneoidea</taxon>
        <taxon>Araneidae</taxon>
        <taxon>Araneus</taxon>
    </lineage>
</organism>
<reference evidence="2 3" key="1">
    <citation type="journal article" date="2019" name="Sci. Rep.">
        <title>Orb-weaving spider Araneus ventricosus genome elucidates the spidroin gene catalogue.</title>
        <authorList>
            <person name="Kono N."/>
            <person name="Nakamura H."/>
            <person name="Ohtoshi R."/>
            <person name="Moran D.A.P."/>
            <person name="Shinohara A."/>
            <person name="Yoshida Y."/>
            <person name="Fujiwara M."/>
            <person name="Mori M."/>
            <person name="Tomita M."/>
            <person name="Arakawa K."/>
        </authorList>
    </citation>
    <scope>NUCLEOTIDE SEQUENCE [LARGE SCALE GENOMIC DNA]</scope>
</reference>
<keyword evidence="3" id="KW-1185">Reference proteome</keyword>
<feature type="region of interest" description="Disordered" evidence="1">
    <location>
        <begin position="1"/>
        <end position="21"/>
    </location>
</feature>
<dbReference type="AlphaFoldDB" id="A0A4Y2B0X7"/>
<accession>A0A4Y2B0X7</accession>